<dbReference type="Proteomes" id="UP000219036">
    <property type="component" value="Unassembled WGS sequence"/>
</dbReference>
<accession>A0A285N9R5</accession>
<feature type="domain" description="DUF2281" evidence="1">
    <location>
        <begin position="8"/>
        <end position="61"/>
    </location>
</feature>
<dbReference type="Pfam" id="PF10047">
    <property type="entry name" value="DUF2281"/>
    <property type="match status" value="1"/>
</dbReference>
<protein>
    <recommendedName>
        <fullName evidence="1">DUF2281 domain-containing protein</fullName>
    </recommendedName>
</protein>
<sequence length="67" mass="8064">MKNKELKLDVLPEEGKKELFDFYEFLLQKYGISISKENKKNIGRFAGIIKLSKEPLNYQKEIRKEWE</sequence>
<proteinExistence type="predicted"/>
<gene>
    <name evidence="2" type="ORF">SAMN06265182_0597</name>
</gene>
<dbReference type="InterPro" id="IPR018739">
    <property type="entry name" value="DUF2281"/>
</dbReference>
<name>A0A285N9R5_9AQUI</name>
<dbReference type="RefSeq" id="WP_096999787.1">
    <property type="nucleotide sequence ID" value="NZ_OBEI01000002.1"/>
</dbReference>
<evidence type="ECO:0000313" key="3">
    <source>
        <dbReference type="Proteomes" id="UP000219036"/>
    </source>
</evidence>
<organism evidence="2 3">
    <name type="scientific">Persephonella hydrogeniphila</name>
    <dbReference type="NCBI Taxonomy" id="198703"/>
    <lineage>
        <taxon>Bacteria</taxon>
        <taxon>Pseudomonadati</taxon>
        <taxon>Aquificota</taxon>
        <taxon>Aquificia</taxon>
        <taxon>Aquificales</taxon>
        <taxon>Hydrogenothermaceae</taxon>
        <taxon>Persephonella</taxon>
    </lineage>
</organism>
<evidence type="ECO:0000259" key="1">
    <source>
        <dbReference type="Pfam" id="PF10047"/>
    </source>
</evidence>
<dbReference type="EMBL" id="OBEI01000002">
    <property type="protein sequence ID" value="SNZ06205.1"/>
    <property type="molecule type" value="Genomic_DNA"/>
</dbReference>
<reference evidence="3" key="1">
    <citation type="submission" date="2017-09" db="EMBL/GenBank/DDBJ databases">
        <authorList>
            <person name="Varghese N."/>
            <person name="Submissions S."/>
        </authorList>
    </citation>
    <scope>NUCLEOTIDE SEQUENCE [LARGE SCALE GENOMIC DNA]</scope>
    <source>
        <strain evidence="3">DSM 15103</strain>
    </source>
</reference>
<dbReference type="OrthoDB" id="463399at2"/>
<evidence type="ECO:0000313" key="2">
    <source>
        <dbReference type="EMBL" id="SNZ06205.1"/>
    </source>
</evidence>
<dbReference type="AlphaFoldDB" id="A0A285N9R5"/>
<keyword evidence="3" id="KW-1185">Reference proteome</keyword>